<name>A0A6C0LWY2_9ZZZZ</name>
<keyword evidence="1" id="KW-1133">Transmembrane helix</keyword>
<dbReference type="EMBL" id="MN740584">
    <property type="protein sequence ID" value="QHU35147.1"/>
    <property type="molecule type" value="Genomic_DNA"/>
</dbReference>
<feature type="transmembrane region" description="Helical" evidence="1">
    <location>
        <begin position="342"/>
        <end position="359"/>
    </location>
</feature>
<sequence length="360" mass="40439">MTNCDNADVVNIVKEILKHAKNPEVSSIVPISKTEIKNIEIALNVYLKDCTICKTKGYNDYKCHNAAQQKLMRAMPFMRKNIYPWRNYDWDYGNFIDNNYSVLATKASKSGSITALFKNIKAFVKLTSGYLADPNPSDKSYPGKRDKSGDIPYYDCQGEMADTKGNKINDPMMAMACNATADVKYRTKERPPTKDKFLKTFKLTGDKSSSYFVKVGTCPRPDIKKIGNCESKGYDWTPNPLDKVMKAMPKMMRSETKSGSCHQPRYMFVNNTPGMKIGPIKARGLIPALANDFMALSPDKIFAALQGQSITNYMTIQSCPKIKEGFSNSNINNRLSILGENIFSYSIILIIIICLFLASR</sequence>
<evidence type="ECO:0000313" key="2">
    <source>
        <dbReference type="EMBL" id="QHU35147.1"/>
    </source>
</evidence>
<protein>
    <submittedName>
        <fullName evidence="2">Uncharacterized protein</fullName>
    </submittedName>
</protein>
<evidence type="ECO:0000256" key="1">
    <source>
        <dbReference type="SAM" id="Phobius"/>
    </source>
</evidence>
<organism evidence="2">
    <name type="scientific">viral metagenome</name>
    <dbReference type="NCBI Taxonomy" id="1070528"/>
    <lineage>
        <taxon>unclassified sequences</taxon>
        <taxon>metagenomes</taxon>
        <taxon>organismal metagenomes</taxon>
    </lineage>
</organism>
<reference evidence="2" key="1">
    <citation type="journal article" date="2020" name="Nature">
        <title>Giant virus diversity and host interactions through global metagenomics.</title>
        <authorList>
            <person name="Schulz F."/>
            <person name="Roux S."/>
            <person name="Paez-Espino D."/>
            <person name="Jungbluth S."/>
            <person name="Walsh D.A."/>
            <person name="Denef V.J."/>
            <person name="McMahon K.D."/>
            <person name="Konstantinidis K.T."/>
            <person name="Eloe-Fadrosh E.A."/>
            <person name="Kyrpides N.C."/>
            <person name="Woyke T."/>
        </authorList>
    </citation>
    <scope>NUCLEOTIDE SEQUENCE</scope>
    <source>
        <strain evidence="2">GVMAG-S-1017745-26</strain>
    </source>
</reference>
<keyword evidence="1" id="KW-0472">Membrane</keyword>
<accession>A0A6C0LWY2</accession>
<keyword evidence="1" id="KW-0812">Transmembrane</keyword>
<dbReference type="AlphaFoldDB" id="A0A6C0LWY2"/>
<proteinExistence type="predicted"/>